<dbReference type="OrthoDB" id="2691269at2759"/>
<reference evidence="1 2" key="1">
    <citation type="submission" date="2016-06" db="EMBL/GenBank/DDBJ databases">
        <title>Comparative genomics of the ectomycorrhizal sister species Rhizopogon vinicolor and Rhizopogon vesiculosus (Basidiomycota: Boletales) reveals a divergence of the mating type B locus.</title>
        <authorList>
            <consortium name="DOE Joint Genome Institute"/>
            <person name="Mujic A.B."/>
            <person name="Kuo A."/>
            <person name="Tritt A."/>
            <person name="Lipzen A."/>
            <person name="Chen C."/>
            <person name="Johnson J."/>
            <person name="Sharma A."/>
            <person name="Barry K."/>
            <person name="Grigoriev I.V."/>
            <person name="Spatafora J.W."/>
        </authorList>
    </citation>
    <scope>NUCLEOTIDE SEQUENCE [LARGE SCALE GENOMIC DNA]</scope>
    <source>
        <strain evidence="1 2">AM-OR11-026</strain>
    </source>
</reference>
<gene>
    <name evidence="1" type="ORF">K503DRAFT_779698</name>
</gene>
<sequence>MTEERMKDLCDMLIHADRAIEAIKYHQNMMDMTDQAVKTNYLKWSTAFKQKCVLRSIAKGDEVLAASEYKSAIELYSAANELDSSGDFCLLLMMRDIRGHESIPAASTRMTSSRFKNRHLSVGCFPFVEAWGTGRECLEYAGMDCLGIPCSYHCCLLPIRLDAISRRLLSQPQGVYHNHTGVGRHYRNRCTDAGRSPSRAPGMRDARETPMGVNARHHVTGRYRILIVWHPPACNLWREENALGRLLRDIVAQSGNITALDWVGRPSEALPPLPEDAMRTSVSLLQNAAIVELASTLYTTLDNLTASRFANRRLHLPCIAFRITHVRSTHRQGQETHITYQVKENGLRDLPITTEDKLVQFSRTRPSRQAFSLVHPWNRHDLGLPDSP</sequence>
<evidence type="ECO:0000313" key="2">
    <source>
        <dbReference type="Proteomes" id="UP000092154"/>
    </source>
</evidence>
<dbReference type="InParanoid" id="A0A1B7ND04"/>
<protein>
    <submittedName>
        <fullName evidence="1">Uncharacterized protein</fullName>
    </submittedName>
</protein>
<name>A0A1B7ND04_9AGAM</name>
<organism evidence="1 2">
    <name type="scientific">Rhizopogon vinicolor AM-OR11-026</name>
    <dbReference type="NCBI Taxonomy" id="1314800"/>
    <lineage>
        <taxon>Eukaryota</taxon>
        <taxon>Fungi</taxon>
        <taxon>Dikarya</taxon>
        <taxon>Basidiomycota</taxon>
        <taxon>Agaricomycotina</taxon>
        <taxon>Agaricomycetes</taxon>
        <taxon>Agaricomycetidae</taxon>
        <taxon>Boletales</taxon>
        <taxon>Suillineae</taxon>
        <taxon>Rhizopogonaceae</taxon>
        <taxon>Rhizopogon</taxon>
    </lineage>
</organism>
<dbReference type="Proteomes" id="UP000092154">
    <property type="component" value="Unassembled WGS sequence"/>
</dbReference>
<evidence type="ECO:0000313" key="1">
    <source>
        <dbReference type="EMBL" id="OAX42757.1"/>
    </source>
</evidence>
<accession>A0A1B7ND04</accession>
<dbReference type="AlphaFoldDB" id="A0A1B7ND04"/>
<keyword evidence="2" id="KW-1185">Reference proteome</keyword>
<dbReference type="EMBL" id="KV448150">
    <property type="protein sequence ID" value="OAX42757.1"/>
    <property type="molecule type" value="Genomic_DNA"/>
</dbReference>
<proteinExistence type="predicted"/>